<evidence type="ECO:0000256" key="2">
    <source>
        <dbReference type="ARBA" id="ARBA00023157"/>
    </source>
</evidence>
<keyword evidence="2" id="KW-1015">Disulfide bond</keyword>
<reference evidence="7" key="1">
    <citation type="submission" date="2013-11" db="EMBL/GenBank/DDBJ databases">
        <title>The genomic landscape of the Guanapo guppy.</title>
        <authorList>
            <person name="Kuenstner A."/>
            <person name="Dreyer C."/>
        </authorList>
    </citation>
    <scope>NUCLEOTIDE SEQUENCE</scope>
    <source>
        <strain evidence="7">Guanapo</strain>
    </source>
</reference>
<dbReference type="OMA" id="FTQWTHY"/>
<dbReference type="GO" id="GO:0009897">
    <property type="term" value="C:external side of plasma membrane"/>
    <property type="evidence" value="ECO:0007669"/>
    <property type="project" value="TreeGrafter"/>
</dbReference>
<evidence type="ECO:0000259" key="5">
    <source>
        <dbReference type="PROSITE" id="PS50835"/>
    </source>
</evidence>
<dbReference type="SUPFAM" id="SSF48726">
    <property type="entry name" value="Immunoglobulin"/>
    <property type="match status" value="3"/>
</dbReference>
<dbReference type="Proteomes" id="UP000242638">
    <property type="component" value="Unassembled WGS sequence"/>
</dbReference>
<dbReference type="InterPro" id="IPR003598">
    <property type="entry name" value="Ig_sub2"/>
</dbReference>
<feature type="domain" description="Ig-like" evidence="5">
    <location>
        <begin position="165"/>
        <end position="231"/>
    </location>
</feature>
<feature type="signal peptide" evidence="4">
    <location>
        <begin position="1"/>
        <end position="20"/>
    </location>
</feature>
<keyword evidence="7" id="KW-1185">Reference proteome</keyword>
<keyword evidence="3" id="KW-0812">Transmembrane</keyword>
<dbReference type="InterPro" id="IPR003599">
    <property type="entry name" value="Ig_sub"/>
</dbReference>
<evidence type="ECO:0000256" key="4">
    <source>
        <dbReference type="SAM" id="SignalP"/>
    </source>
</evidence>
<sequence>HCYKKLLLFIILLMSRPTVTLQPNWSVVFRGETVTLRCEIQDDGGRTQWNYEWSPANRNAPTSSEYRISSVSESDMSKPTVTLQPKWPVYRGEMVTLRCEIQDDGGTQWTYEWRPTNRDSPTSSEYRINRVSESDRGEYSCVAKRGHQLTVWSDAFTLTVRSYKPRAKLTADITIIPLGGSVTLSCSVDGSSDWKFDWVRNGQQYSDVQPRGNTEPFRVIYVSEGGVYSCRGGRGDPVFHTGTILYCNIVIICNILIKCFRNFS</sequence>
<keyword evidence="1 4" id="KW-0732">Signal</keyword>
<dbReference type="PROSITE" id="PS50835">
    <property type="entry name" value="IG_LIKE"/>
    <property type="match status" value="3"/>
</dbReference>
<dbReference type="AlphaFoldDB" id="A0A3P9N1R6"/>
<dbReference type="PANTHER" id="PTHR11481:SF64">
    <property type="entry name" value="FC RECEPTOR-LIKE PROTEIN 4"/>
    <property type="match status" value="1"/>
</dbReference>
<evidence type="ECO:0000313" key="6">
    <source>
        <dbReference type="Ensembl" id="ENSPREP00000003526.1"/>
    </source>
</evidence>
<dbReference type="STRING" id="8081.ENSPREP00000003526"/>
<dbReference type="GeneTree" id="ENSGT01030000235219"/>
<dbReference type="InterPro" id="IPR050488">
    <property type="entry name" value="Ig_Fc_receptor"/>
</dbReference>
<name>A0A3P9N1R6_POERE</name>
<feature type="domain" description="Ig-like" evidence="5">
    <location>
        <begin position="79"/>
        <end position="159"/>
    </location>
</feature>
<dbReference type="Bgee" id="ENSPREG00000002538">
    <property type="expression patterns" value="Expressed in caudal fin"/>
</dbReference>
<evidence type="ECO:0000313" key="7">
    <source>
        <dbReference type="Proteomes" id="UP000242638"/>
    </source>
</evidence>
<feature type="chain" id="PRO_5018004979" description="Ig-like domain-containing protein" evidence="4">
    <location>
        <begin position="21"/>
        <end position="264"/>
    </location>
</feature>
<dbReference type="GO" id="GO:0007166">
    <property type="term" value="P:cell surface receptor signaling pathway"/>
    <property type="evidence" value="ECO:0007669"/>
    <property type="project" value="TreeGrafter"/>
</dbReference>
<evidence type="ECO:0000256" key="1">
    <source>
        <dbReference type="ARBA" id="ARBA00022729"/>
    </source>
</evidence>
<dbReference type="InterPro" id="IPR036179">
    <property type="entry name" value="Ig-like_dom_sf"/>
</dbReference>
<feature type="transmembrane region" description="Helical" evidence="3">
    <location>
        <begin position="238"/>
        <end position="257"/>
    </location>
</feature>
<dbReference type="Gene3D" id="2.60.40.10">
    <property type="entry name" value="Immunoglobulins"/>
    <property type="match status" value="3"/>
</dbReference>
<dbReference type="SMART" id="SM00409">
    <property type="entry name" value="IG"/>
    <property type="match status" value="2"/>
</dbReference>
<dbReference type="GO" id="GO:0004888">
    <property type="term" value="F:transmembrane signaling receptor activity"/>
    <property type="evidence" value="ECO:0007669"/>
    <property type="project" value="TreeGrafter"/>
</dbReference>
<dbReference type="GO" id="GO:0006955">
    <property type="term" value="P:immune response"/>
    <property type="evidence" value="ECO:0007669"/>
    <property type="project" value="TreeGrafter"/>
</dbReference>
<accession>A0A3P9N1R6</accession>
<keyword evidence="3" id="KW-1133">Transmembrane helix</keyword>
<dbReference type="Ensembl" id="ENSPRET00000003581.1">
    <property type="protein sequence ID" value="ENSPREP00000003526.1"/>
    <property type="gene ID" value="ENSPREG00000002538.1"/>
</dbReference>
<dbReference type="InterPro" id="IPR013783">
    <property type="entry name" value="Ig-like_fold"/>
</dbReference>
<dbReference type="InterPro" id="IPR007110">
    <property type="entry name" value="Ig-like_dom"/>
</dbReference>
<dbReference type="PANTHER" id="PTHR11481">
    <property type="entry name" value="IMMUNOGLOBULIN FC RECEPTOR"/>
    <property type="match status" value="1"/>
</dbReference>
<organism evidence="6 7">
    <name type="scientific">Poecilia reticulata</name>
    <name type="common">Guppy</name>
    <name type="synonym">Acanthophacelus reticulatus</name>
    <dbReference type="NCBI Taxonomy" id="8081"/>
    <lineage>
        <taxon>Eukaryota</taxon>
        <taxon>Metazoa</taxon>
        <taxon>Chordata</taxon>
        <taxon>Craniata</taxon>
        <taxon>Vertebrata</taxon>
        <taxon>Euteleostomi</taxon>
        <taxon>Actinopterygii</taxon>
        <taxon>Neopterygii</taxon>
        <taxon>Teleostei</taxon>
        <taxon>Neoteleostei</taxon>
        <taxon>Acanthomorphata</taxon>
        <taxon>Ovalentaria</taxon>
        <taxon>Atherinomorphae</taxon>
        <taxon>Cyprinodontiformes</taxon>
        <taxon>Poeciliidae</taxon>
        <taxon>Poeciliinae</taxon>
        <taxon>Poecilia</taxon>
    </lineage>
</organism>
<protein>
    <recommendedName>
        <fullName evidence="5">Ig-like domain-containing protein</fullName>
    </recommendedName>
</protein>
<reference evidence="6" key="3">
    <citation type="submission" date="2025-09" db="UniProtKB">
        <authorList>
            <consortium name="Ensembl"/>
        </authorList>
    </citation>
    <scope>IDENTIFICATION</scope>
    <source>
        <strain evidence="6">Guanapo</strain>
    </source>
</reference>
<reference evidence="6" key="2">
    <citation type="submission" date="2025-08" db="UniProtKB">
        <authorList>
            <consortium name="Ensembl"/>
        </authorList>
    </citation>
    <scope>IDENTIFICATION</scope>
    <source>
        <strain evidence="6">Guanapo</strain>
    </source>
</reference>
<feature type="domain" description="Ig-like" evidence="5">
    <location>
        <begin position="17"/>
        <end position="53"/>
    </location>
</feature>
<proteinExistence type="predicted"/>
<keyword evidence="3" id="KW-0472">Membrane</keyword>
<dbReference type="SMART" id="SM00408">
    <property type="entry name" value="IGc2"/>
    <property type="match status" value="2"/>
</dbReference>
<evidence type="ECO:0000256" key="3">
    <source>
        <dbReference type="SAM" id="Phobius"/>
    </source>
</evidence>
<dbReference type="Pfam" id="PF13927">
    <property type="entry name" value="Ig_3"/>
    <property type="match status" value="1"/>
</dbReference>